<evidence type="ECO:0000259" key="8">
    <source>
        <dbReference type="PROSITE" id="PS50835"/>
    </source>
</evidence>
<dbReference type="Gene3D" id="2.130.10.10">
    <property type="entry name" value="YVTN repeat-like/Quinoprotein amine dehydrogenase"/>
    <property type="match status" value="1"/>
</dbReference>
<dbReference type="GO" id="GO:0005178">
    <property type="term" value="F:integrin binding"/>
    <property type="evidence" value="ECO:0007669"/>
    <property type="project" value="TreeGrafter"/>
</dbReference>
<dbReference type="GO" id="GO:0001755">
    <property type="term" value="P:neural crest cell migration"/>
    <property type="evidence" value="ECO:0007669"/>
    <property type="project" value="TreeGrafter"/>
</dbReference>
<keyword evidence="5" id="KW-0325">Glycoprotein</keyword>
<evidence type="ECO:0000256" key="6">
    <source>
        <dbReference type="PROSITE-ProRule" id="PRU00352"/>
    </source>
</evidence>
<dbReference type="SUPFAM" id="SSF103575">
    <property type="entry name" value="Plexin repeat"/>
    <property type="match status" value="1"/>
</dbReference>
<evidence type="ECO:0000256" key="2">
    <source>
        <dbReference type="ARBA" id="ARBA00009492"/>
    </source>
</evidence>
<comment type="subcellular location">
    <subcellularLocation>
        <location evidence="1">Membrane</location>
    </subcellularLocation>
</comment>
<comment type="similarity">
    <text evidence="2">Belongs to the semaphorin family.</text>
</comment>
<evidence type="ECO:0008006" key="12">
    <source>
        <dbReference type="Google" id="ProtNLM"/>
    </source>
</evidence>
<evidence type="ECO:0000256" key="1">
    <source>
        <dbReference type="ARBA" id="ARBA00004370"/>
    </source>
</evidence>
<evidence type="ECO:0000256" key="5">
    <source>
        <dbReference type="ARBA" id="ARBA00023180"/>
    </source>
</evidence>
<evidence type="ECO:0000259" key="9">
    <source>
        <dbReference type="PROSITE" id="PS51004"/>
    </source>
</evidence>
<protein>
    <recommendedName>
        <fullName evidence="12">Sema domain-containing protein</fullName>
    </recommendedName>
</protein>
<dbReference type="SUPFAM" id="SSF48726">
    <property type="entry name" value="Immunoglobulin"/>
    <property type="match status" value="1"/>
</dbReference>
<dbReference type="InterPro" id="IPR036352">
    <property type="entry name" value="Semap_dom_sf"/>
</dbReference>
<dbReference type="GO" id="GO:0007411">
    <property type="term" value="P:axon guidance"/>
    <property type="evidence" value="ECO:0007669"/>
    <property type="project" value="TreeGrafter"/>
</dbReference>
<dbReference type="InterPro" id="IPR002165">
    <property type="entry name" value="Plexin_repeat"/>
</dbReference>
<dbReference type="Proteomes" id="UP001044222">
    <property type="component" value="Unassembled WGS sequence"/>
</dbReference>
<reference evidence="10" key="1">
    <citation type="submission" date="2021-01" db="EMBL/GenBank/DDBJ databases">
        <title>A chromosome-scale assembly of European eel, Anguilla anguilla.</title>
        <authorList>
            <person name="Henkel C."/>
            <person name="Jong-Raadsen S.A."/>
            <person name="Dufour S."/>
            <person name="Weltzien F.-A."/>
            <person name="Palstra A.P."/>
            <person name="Pelster B."/>
            <person name="Spaink H.P."/>
            <person name="Van Den Thillart G.E."/>
            <person name="Jansen H."/>
            <person name="Zahm M."/>
            <person name="Klopp C."/>
            <person name="Cedric C."/>
            <person name="Louis A."/>
            <person name="Berthelot C."/>
            <person name="Parey E."/>
            <person name="Roest Crollius H."/>
            <person name="Montfort J."/>
            <person name="Robinson-Rechavi M."/>
            <person name="Bucao C."/>
            <person name="Bouchez O."/>
            <person name="Gislard M."/>
            <person name="Lluch J."/>
            <person name="Milhes M."/>
            <person name="Lampietro C."/>
            <person name="Lopez Roques C."/>
            <person name="Donnadieu C."/>
            <person name="Braasch I."/>
            <person name="Desvignes T."/>
            <person name="Postlethwait J."/>
            <person name="Bobe J."/>
            <person name="Guiguen Y."/>
            <person name="Dirks R."/>
        </authorList>
    </citation>
    <scope>NUCLEOTIDE SEQUENCE</scope>
    <source>
        <strain evidence="10">Tag_6206</strain>
        <tissue evidence="10">Liver</tissue>
    </source>
</reference>
<dbReference type="PROSITE" id="PS50835">
    <property type="entry name" value="IG_LIKE"/>
    <property type="match status" value="1"/>
</dbReference>
<comment type="caution">
    <text evidence="10">The sequence shown here is derived from an EMBL/GenBank/DDBJ whole genome shotgun (WGS) entry which is preliminary data.</text>
</comment>
<feature type="region of interest" description="Disordered" evidence="7">
    <location>
        <begin position="542"/>
        <end position="562"/>
    </location>
</feature>
<dbReference type="GO" id="GO:0030215">
    <property type="term" value="F:semaphorin receptor binding"/>
    <property type="evidence" value="ECO:0007669"/>
    <property type="project" value="InterPro"/>
</dbReference>
<evidence type="ECO:0000256" key="7">
    <source>
        <dbReference type="SAM" id="MobiDB-lite"/>
    </source>
</evidence>
<comment type="caution">
    <text evidence="6">Lacks conserved residue(s) required for the propagation of feature annotation.</text>
</comment>
<organism evidence="10 11">
    <name type="scientific">Anguilla anguilla</name>
    <name type="common">European freshwater eel</name>
    <name type="synonym">Muraena anguilla</name>
    <dbReference type="NCBI Taxonomy" id="7936"/>
    <lineage>
        <taxon>Eukaryota</taxon>
        <taxon>Metazoa</taxon>
        <taxon>Chordata</taxon>
        <taxon>Craniata</taxon>
        <taxon>Vertebrata</taxon>
        <taxon>Euteleostomi</taxon>
        <taxon>Actinopterygii</taxon>
        <taxon>Neopterygii</taxon>
        <taxon>Teleostei</taxon>
        <taxon>Anguilliformes</taxon>
        <taxon>Anguillidae</taxon>
        <taxon>Anguilla</taxon>
    </lineage>
</organism>
<dbReference type="FunFam" id="2.130.10.10:FF:000223">
    <property type="entry name" value="semaphorin-7A isoform X1"/>
    <property type="match status" value="1"/>
</dbReference>
<keyword evidence="11" id="KW-1185">Reference proteome</keyword>
<feature type="domain" description="Sema" evidence="9">
    <location>
        <begin position="54"/>
        <end position="493"/>
    </location>
</feature>
<dbReference type="Pfam" id="PF01403">
    <property type="entry name" value="Sema"/>
    <property type="match status" value="1"/>
</dbReference>
<dbReference type="SMART" id="SM00423">
    <property type="entry name" value="PSI"/>
    <property type="match status" value="1"/>
</dbReference>
<dbReference type="InterPro" id="IPR007110">
    <property type="entry name" value="Ig-like_dom"/>
</dbReference>
<dbReference type="InterPro" id="IPR013783">
    <property type="entry name" value="Ig-like_fold"/>
</dbReference>
<keyword evidence="4" id="KW-1015">Disulfide bond</keyword>
<sequence>MLVGYVRACHSLLEDRLSLLTYQTLYDIRFVSLRRFDSGTMRLEAILTLFFSWNMHFSSPVFTPRLTQEAVISILWYEQNQKHMVLFHPEGSDDLYIGGTNIVYRFDLEHSRLVENYSLTPTSGQNCQVIPCENIITVIEQFQDSLLICGTNEYLPLCWKVYPRVGNLSSRVIQYRDGAGISPPVYTQNSLSLTVEGDLYAATALNRDGTSLQFRRKAGNRASVWMHDKWLTDPTFVSASWIRQREDPDQEKIYLFFREKNLDPNPDADPWISRIARVCKVDEGGPKRFSQSIWTSFLKSRLACRSQGLYFNHLQDVFVQPADDWRASRVYALFTSSWNASAVCVYSLDKIEAVFEGSSFRGWSKEIPNPRPGACVAKSKGVPVETLRIVKDHPEMSDWVWPLHQAPFYVSDSAYAKIVVDTVTAVDGRPHNVLFLATDKGIIHKILEDNFTPFVISEIRLFNHSAPVQSMKLLSNKGKLLVGFRDQVAQLDLRGCQGYGASCADCVLARDPYCAWSGSACAPAVRGAIQNIDEGTVDVCHHSGTDQQYRRPPSPDPSVVSHSPPMGTPFYLSCPVRSRHASYTWEHGGRSSPCVTAQTQLQTQYDCLHLIPAVREEHYGTFECISTERNYTQVLRSYRLRPPVDSRAARPSRPAVTAALAGLALVPALWH</sequence>
<dbReference type="GO" id="GO:0045499">
    <property type="term" value="F:chemorepellent activity"/>
    <property type="evidence" value="ECO:0007669"/>
    <property type="project" value="TreeGrafter"/>
</dbReference>
<dbReference type="InterPro" id="IPR016201">
    <property type="entry name" value="PSI"/>
</dbReference>
<accession>A0A9D3MLR3</accession>
<evidence type="ECO:0000256" key="4">
    <source>
        <dbReference type="ARBA" id="ARBA00023157"/>
    </source>
</evidence>
<dbReference type="Pfam" id="PF01437">
    <property type="entry name" value="PSI"/>
    <property type="match status" value="1"/>
</dbReference>
<dbReference type="InterPro" id="IPR015943">
    <property type="entry name" value="WD40/YVTN_repeat-like_dom_sf"/>
</dbReference>
<gene>
    <name evidence="10" type="ORF">ANANG_G00099890</name>
</gene>
<dbReference type="AlphaFoldDB" id="A0A9D3MLR3"/>
<dbReference type="PROSITE" id="PS51004">
    <property type="entry name" value="SEMA"/>
    <property type="match status" value="1"/>
</dbReference>
<dbReference type="GO" id="GO:0009897">
    <property type="term" value="C:external side of plasma membrane"/>
    <property type="evidence" value="ECO:0007669"/>
    <property type="project" value="TreeGrafter"/>
</dbReference>
<dbReference type="SUPFAM" id="SSF101912">
    <property type="entry name" value="Sema domain"/>
    <property type="match status" value="1"/>
</dbReference>
<dbReference type="PANTHER" id="PTHR11036:SF80">
    <property type="entry name" value="SEMAPHORIN-7A"/>
    <property type="match status" value="1"/>
</dbReference>
<dbReference type="Gene3D" id="2.60.40.10">
    <property type="entry name" value="Immunoglobulins"/>
    <property type="match status" value="1"/>
</dbReference>
<dbReference type="InterPro" id="IPR027231">
    <property type="entry name" value="Semaphorin"/>
</dbReference>
<name>A0A9D3MLR3_ANGAN</name>
<dbReference type="GO" id="GO:0050727">
    <property type="term" value="P:regulation of inflammatory response"/>
    <property type="evidence" value="ECO:0007669"/>
    <property type="project" value="TreeGrafter"/>
</dbReference>
<dbReference type="GO" id="GO:0071526">
    <property type="term" value="P:semaphorin-plexin signaling pathway"/>
    <property type="evidence" value="ECO:0007669"/>
    <property type="project" value="TreeGrafter"/>
</dbReference>
<dbReference type="PANTHER" id="PTHR11036">
    <property type="entry name" value="SEMAPHORIN"/>
    <property type="match status" value="1"/>
</dbReference>
<dbReference type="GO" id="GO:0007229">
    <property type="term" value="P:integrin-mediated signaling pathway"/>
    <property type="evidence" value="ECO:0007669"/>
    <property type="project" value="TreeGrafter"/>
</dbReference>
<dbReference type="InterPro" id="IPR036179">
    <property type="entry name" value="Ig-like_dom_sf"/>
</dbReference>
<evidence type="ECO:0000313" key="11">
    <source>
        <dbReference type="Proteomes" id="UP001044222"/>
    </source>
</evidence>
<keyword evidence="3" id="KW-0472">Membrane</keyword>
<dbReference type="FunFam" id="2.60.40.10:FF:001170">
    <property type="entry name" value="Sema domain, immunoglobulin domain (Ig), short basic domain, secreted, (Semaphorin) 3F"/>
    <property type="match status" value="1"/>
</dbReference>
<dbReference type="InterPro" id="IPR001627">
    <property type="entry name" value="Semap_dom"/>
</dbReference>
<dbReference type="EMBL" id="JAFIRN010000005">
    <property type="protein sequence ID" value="KAG5848573.1"/>
    <property type="molecule type" value="Genomic_DNA"/>
</dbReference>
<feature type="domain" description="Ig-like" evidence="8">
    <location>
        <begin position="557"/>
        <end position="641"/>
    </location>
</feature>
<dbReference type="Gene3D" id="3.30.1680.10">
    <property type="entry name" value="ligand-binding face of the semaphorins, domain 2"/>
    <property type="match status" value="1"/>
</dbReference>
<evidence type="ECO:0000313" key="10">
    <source>
        <dbReference type="EMBL" id="KAG5848573.1"/>
    </source>
</evidence>
<proteinExistence type="inferred from homology"/>
<dbReference type="SMART" id="SM00630">
    <property type="entry name" value="Sema"/>
    <property type="match status" value="1"/>
</dbReference>
<dbReference type="GO" id="GO:0030335">
    <property type="term" value="P:positive regulation of cell migration"/>
    <property type="evidence" value="ECO:0007669"/>
    <property type="project" value="TreeGrafter"/>
</dbReference>
<evidence type="ECO:0000256" key="3">
    <source>
        <dbReference type="ARBA" id="ARBA00023136"/>
    </source>
</evidence>